<evidence type="ECO:0000313" key="2">
    <source>
        <dbReference type="Proteomes" id="UP000199318"/>
    </source>
</evidence>
<dbReference type="PANTHER" id="PTHR17985">
    <property type="entry name" value="SER/THR-RICH PROTEIN T10 IN DGCR REGION"/>
    <property type="match status" value="1"/>
</dbReference>
<dbReference type="EMBL" id="FOGV01000001">
    <property type="protein sequence ID" value="SER40548.1"/>
    <property type="molecule type" value="Genomic_DNA"/>
</dbReference>
<proteinExistence type="predicted"/>
<name>A0A1H9NX91_9BACI</name>
<dbReference type="InterPro" id="IPR008551">
    <property type="entry name" value="TANGO2"/>
</dbReference>
<evidence type="ECO:0000313" key="1">
    <source>
        <dbReference type="EMBL" id="SER40548.1"/>
    </source>
</evidence>
<dbReference type="AlphaFoldDB" id="A0A1H9NX91"/>
<dbReference type="Proteomes" id="UP000199318">
    <property type="component" value="Unassembled WGS sequence"/>
</dbReference>
<dbReference type="PANTHER" id="PTHR17985:SF8">
    <property type="entry name" value="TRANSPORT AND GOLGI ORGANIZATION PROTEIN 2 HOMOLOG"/>
    <property type="match status" value="1"/>
</dbReference>
<dbReference type="STRING" id="1464123.SAMN05444126_1018"/>
<sequence length="260" mass="29224">MCLIGIAKDAHPDYPFMLWANRDEFYHRPAKELHKQPLNETFMLAGKDLEAGGTWLGIRPDGEIAAVTNVRGMVHNPNARTRGEIIPFLLKREEAVQDIYNEKDQFNGFNLIYGSVDGELSLITNQSEAGKTIRSGVFAFSNGALTDQWPKTAFLEDRIKHSFALKGPRLIEYAFNSLGNRQPAADDELPNTGVGYSLEKMLSPVYITGNRYGTRCSSIILLDQFGRITFIERTYYPLFKQVGYDFPMIEKGISGQTATN</sequence>
<dbReference type="RefSeq" id="WP_177169589.1">
    <property type="nucleotide sequence ID" value="NZ_FOGV01000001.1"/>
</dbReference>
<comment type="caution">
    <text evidence="1">The sequence shown here is derived from an EMBL/GenBank/DDBJ whole genome shotgun (WGS) entry which is preliminary data.</text>
</comment>
<keyword evidence="2" id="KW-1185">Reference proteome</keyword>
<dbReference type="Pfam" id="PF05742">
    <property type="entry name" value="TANGO2"/>
    <property type="match status" value="1"/>
</dbReference>
<accession>A0A1H9NX91</accession>
<reference evidence="2" key="1">
    <citation type="submission" date="2016-10" db="EMBL/GenBank/DDBJ databases">
        <authorList>
            <person name="de Groot N.N."/>
        </authorList>
    </citation>
    <scope>NUCLEOTIDE SEQUENCE [LARGE SCALE GENOMIC DNA]</scope>
    <source>
        <strain evidence="2">10nlg</strain>
    </source>
</reference>
<organism evidence="1 2">
    <name type="scientific">Salisediminibacterium halotolerans</name>
    <dbReference type="NCBI Taxonomy" id="517425"/>
    <lineage>
        <taxon>Bacteria</taxon>
        <taxon>Bacillati</taxon>
        <taxon>Bacillota</taxon>
        <taxon>Bacilli</taxon>
        <taxon>Bacillales</taxon>
        <taxon>Bacillaceae</taxon>
        <taxon>Salisediminibacterium</taxon>
    </lineage>
</organism>
<protein>
    <submittedName>
        <fullName evidence="1">Uncharacterized conserved protein, contains NRDE domain</fullName>
    </submittedName>
</protein>
<gene>
    <name evidence="1" type="ORF">SAMN05444126_1018</name>
</gene>